<dbReference type="InterPro" id="IPR011009">
    <property type="entry name" value="Kinase-like_dom_sf"/>
</dbReference>
<dbReference type="GO" id="GO:0005737">
    <property type="term" value="C:cytoplasm"/>
    <property type="evidence" value="ECO:0007669"/>
    <property type="project" value="TreeGrafter"/>
</dbReference>
<feature type="binding site" evidence="9">
    <location>
        <position position="132"/>
    </location>
    <ligand>
        <name>ATP</name>
        <dbReference type="ChEBI" id="CHEBI:30616"/>
    </ligand>
</feature>
<evidence type="ECO:0000256" key="9">
    <source>
        <dbReference type="PROSITE-ProRule" id="PRU10141"/>
    </source>
</evidence>
<dbReference type="Gene3D" id="3.30.200.20">
    <property type="entry name" value="Phosphorylase Kinase, domain 1"/>
    <property type="match status" value="1"/>
</dbReference>
<protein>
    <recommendedName>
        <fullName evidence="1">non-specific serine/threonine protein kinase</fullName>
        <ecNumber evidence="1">2.7.11.1</ecNumber>
    </recommendedName>
</protein>
<dbReference type="VEuPathDB" id="FungiDB:SAPIO_CDS10142"/>
<keyword evidence="3" id="KW-0808">Transferase</keyword>
<dbReference type="PROSITE" id="PS50011">
    <property type="entry name" value="PROTEIN_KINASE_DOM"/>
    <property type="match status" value="1"/>
</dbReference>
<dbReference type="GO" id="GO:0004674">
    <property type="term" value="F:protein serine/threonine kinase activity"/>
    <property type="evidence" value="ECO:0007669"/>
    <property type="project" value="UniProtKB-KW"/>
</dbReference>
<comment type="catalytic activity">
    <reaction evidence="7">
        <text>L-threonyl-[protein] + ATP = O-phospho-L-threonyl-[protein] + ADP + H(+)</text>
        <dbReference type="Rhea" id="RHEA:46608"/>
        <dbReference type="Rhea" id="RHEA-COMP:11060"/>
        <dbReference type="Rhea" id="RHEA-COMP:11605"/>
        <dbReference type="ChEBI" id="CHEBI:15378"/>
        <dbReference type="ChEBI" id="CHEBI:30013"/>
        <dbReference type="ChEBI" id="CHEBI:30616"/>
        <dbReference type="ChEBI" id="CHEBI:61977"/>
        <dbReference type="ChEBI" id="CHEBI:456216"/>
        <dbReference type="EC" id="2.7.11.1"/>
    </reaction>
</comment>
<dbReference type="InterPro" id="IPR017441">
    <property type="entry name" value="Protein_kinase_ATP_BS"/>
</dbReference>
<dbReference type="SMART" id="SM00220">
    <property type="entry name" value="S_TKc"/>
    <property type="match status" value="1"/>
</dbReference>
<dbReference type="Proteomes" id="UP000028545">
    <property type="component" value="Unassembled WGS sequence"/>
</dbReference>
<dbReference type="EMBL" id="JOWA01000154">
    <property type="protein sequence ID" value="KEZ39425.1"/>
    <property type="molecule type" value="Genomic_DNA"/>
</dbReference>
<dbReference type="RefSeq" id="XP_016639224.1">
    <property type="nucleotide sequence ID" value="XM_016783787.1"/>
</dbReference>
<dbReference type="Gene3D" id="1.10.510.10">
    <property type="entry name" value="Transferase(Phosphotransferase) domain 1"/>
    <property type="match status" value="1"/>
</dbReference>
<evidence type="ECO:0000256" key="1">
    <source>
        <dbReference type="ARBA" id="ARBA00012513"/>
    </source>
</evidence>
<keyword evidence="6 9" id="KW-0067">ATP-binding</keyword>
<proteinExistence type="predicted"/>
<evidence type="ECO:0000256" key="4">
    <source>
        <dbReference type="ARBA" id="ARBA00022741"/>
    </source>
</evidence>
<dbReference type="InterPro" id="IPR000719">
    <property type="entry name" value="Prot_kinase_dom"/>
</dbReference>
<dbReference type="OMA" id="LARIYTW"/>
<dbReference type="GeneID" id="27719309"/>
<evidence type="ECO:0000259" key="10">
    <source>
        <dbReference type="PROSITE" id="PS50011"/>
    </source>
</evidence>
<evidence type="ECO:0000256" key="8">
    <source>
        <dbReference type="ARBA" id="ARBA00048679"/>
    </source>
</evidence>
<dbReference type="AlphaFoldDB" id="A0A084FWG3"/>
<dbReference type="PANTHER" id="PTHR47634">
    <property type="entry name" value="PROTEIN KINASE DOMAIN-CONTAINING PROTEIN-RELATED"/>
    <property type="match status" value="1"/>
</dbReference>
<dbReference type="GO" id="GO:0000245">
    <property type="term" value="P:spliceosomal complex assembly"/>
    <property type="evidence" value="ECO:0007669"/>
    <property type="project" value="TreeGrafter"/>
</dbReference>
<evidence type="ECO:0000256" key="3">
    <source>
        <dbReference type="ARBA" id="ARBA00022679"/>
    </source>
</evidence>
<evidence type="ECO:0000256" key="7">
    <source>
        <dbReference type="ARBA" id="ARBA00047899"/>
    </source>
</evidence>
<dbReference type="InterPro" id="IPR051334">
    <property type="entry name" value="SRPK"/>
</dbReference>
<evidence type="ECO:0000313" key="12">
    <source>
        <dbReference type="Proteomes" id="UP000028545"/>
    </source>
</evidence>
<reference evidence="11 12" key="1">
    <citation type="journal article" date="2014" name="Genome Announc.">
        <title>Draft genome sequence of the pathogenic fungus Scedosporium apiospermum.</title>
        <authorList>
            <person name="Vandeputte P."/>
            <person name="Ghamrawi S."/>
            <person name="Rechenmann M."/>
            <person name="Iltis A."/>
            <person name="Giraud S."/>
            <person name="Fleury M."/>
            <person name="Thornton C."/>
            <person name="Delhaes L."/>
            <person name="Meyer W."/>
            <person name="Papon N."/>
            <person name="Bouchara J.P."/>
        </authorList>
    </citation>
    <scope>NUCLEOTIDE SEQUENCE [LARGE SCALE GENOMIC DNA]</scope>
    <source>
        <strain evidence="11 12">IHEM 14462</strain>
    </source>
</reference>
<dbReference type="EC" id="2.7.11.1" evidence="1"/>
<dbReference type="PROSITE" id="PS00107">
    <property type="entry name" value="PROTEIN_KINASE_ATP"/>
    <property type="match status" value="1"/>
</dbReference>
<sequence>MRIILSRRQAFSLFFRSYPNRGYSRVHQFTVSKPNVPIRQYSISTASQSPARVSGLESTSSIERNASDIDVEYDWIPDVEAPEFYEPGGYHPVSIGDTFQDRYRIVNKLGHGGYSTVWLARDIITKSYVALKIGISGSSSISHEIRVLNALLAPSSSPDHPHPGRDLHSGNILSRFPEKFNKLSTDQLLNEYGEAVTVPVTRSDGKPLPPNVPKYAVQSVDMGLSAKDYQLTDALIFLSDFGETFSPSEASRLGKDCHTPLPMRPPEAHLDPEAPLSYSADIWTLASTLYGLVGAMPLWSQGSGTPDTWIAEHIDILGPLPSPWREKCATQEDIFFDEAGNRREPGLRLWTSLDAAFQVGTQDYRKKWNKETLDEEEEKAFLDLIRSMLRFRPEERISADDILVSDWVVKWGMPGYERALEAAREVEEKP</sequence>
<comment type="catalytic activity">
    <reaction evidence="8">
        <text>L-seryl-[protein] + ATP = O-phospho-L-seryl-[protein] + ADP + H(+)</text>
        <dbReference type="Rhea" id="RHEA:17989"/>
        <dbReference type="Rhea" id="RHEA-COMP:9863"/>
        <dbReference type="Rhea" id="RHEA-COMP:11604"/>
        <dbReference type="ChEBI" id="CHEBI:15378"/>
        <dbReference type="ChEBI" id="CHEBI:29999"/>
        <dbReference type="ChEBI" id="CHEBI:30616"/>
        <dbReference type="ChEBI" id="CHEBI:83421"/>
        <dbReference type="ChEBI" id="CHEBI:456216"/>
        <dbReference type="EC" id="2.7.11.1"/>
    </reaction>
</comment>
<comment type="caution">
    <text evidence="11">The sequence shown here is derived from an EMBL/GenBank/DDBJ whole genome shotgun (WGS) entry which is preliminary data.</text>
</comment>
<evidence type="ECO:0000313" key="11">
    <source>
        <dbReference type="EMBL" id="KEZ39425.1"/>
    </source>
</evidence>
<accession>A0A084FWG3</accession>
<dbReference type="SUPFAM" id="SSF56112">
    <property type="entry name" value="Protein kinase-like (PK-like)"/>
    <property type="match status" value="1"/>
</dbReference>
<dbReference type="GO" id="GO:0005524">
    <property type="term" value="F:ATP binding"/>
    <property type="evidence" value="ECO:0007669"/>
    <property type="project" value="UniProtKB-UniRule"/>
</dbReference>
<keyword evidence="5" id="KW-0418">Kinase</keyword>
<dbReference type="PANTHER" id="PTHR47634:SF9">
    <property type="entry name" value="PROTEIN KINASE DOMAIN-CONTAINING PROTEIN-RELATED"/>
    <property type="match status" value="1"/>
</dbReference>
<evidence type="ECO:0000256" key="2">
    <source>
        <dbReference type="ARBA" id="ARBA00022527"/>
    </source>
</evidence>
<dbReference type="OrthoDB" id="5979581at2759"/>
<name>A0A084FWG3_PSEDA</name>
<evidence type="ECO:0000256" key="5">
    <source>
        <dbReference type="ARBA" id="ARBA00022777"/>
    </source>
</evidence>
<organism evidence="11 12">
    <name type="scientific">Pseudallescheria apiosperma</name>
    <name type="common">Scedosporium apiospermum</name>
    <dbReference type="NCBI Taxonomy" id="563466"/>
    <lineage>
        <taxon>Eukaryota</taxon>
        <taxon>Fungi</taxon>
        <taxon>Dikarya</taxon>
        <taxon>Ascomycota</taxon>
        <taxon>Pezizomycotina</taxon>
        <taxon>Sordariomycetes</taxon>
        <taxon>Hypocreomycetidae</taxon>
        <taxon>Microascales</taxon>
        <taxon>Microascaceae</taxon>
        <taxon>Scedosporium</taxon>
    </lineage>
</organism>
<dbReference type="HOGENOM" id="CLU_000288_81_2_1"/>
<gene>
    <name evidence="11" type="ORF">SAPIO_CDS10142</name>
</gene>
<dbReference type="GO" id="GO:0005634">
    <property type="term" value="C:nucleus"/>
    <property type="evidence" value="ECO:0007669"/>
    <property type="project" value="TreeGrafter"/>
</dbReference>
<keyword evidence="4 9" id="KW-0547">Nucleotide-binding</keyword>
<dbReference type="GO" id="GO:0050684">
    <property type="term" value="P:regulation of mRNA processing"/>
    <property type="evidence" value="ECO:0007669"/>
    <property type="project" value="TreeGrafter"/>
</dbReference>
<feature type="domain" description="Protein kinase" evidence="10">
    <location>
        <begin position="103"/>
        <end position="408"/>
    </location>
</feature>
<keyword evidence="2" id="KW-0723">Serine/threonine-protein kinase</keyword>
<evidence type="ECO:0000256" key="6">
    <source>
        <dbReference type="ARBA" id="ARBA00022840"/>
    </source>
</evidence>
<dbReference type="KEGG" id="sapo:SAPIO_CDS10142"/>
<keyword evidence="12" id="KW-1185">Reference proteome</keyword>